<gene>
    <name evidence="2" type="ORF">EFQ99_16385</name>
</gene>
<proteinExistence type="predicted"/>
<dbReference type="EMBL" id="RJTH01000005">
    <property type="protein sequence ID" value="RUM24364.1"/>
    <property type="molecule type" value="Genomic_DNA"/>
</dbReference>
<dbReference type="AlphaFoldDB" id="A0A432PJ79"/>
<dbReference type="RefSeq" id="WP_126922048.1">
    <property type="nucleotide sequence ID" value="NZ_ML133690.1"/>
</dbReference>
<keyword evidence="3" id="KW-1185">Reference proteome</keyword>
<name>A0A432PJ79_9HYPH</name>
<evidence type="ECO:0000313" key="3">
    <source>
        <dbReference type="Proteomes" id="UP000278823"/>
    </source>
</evidence>
<evidence type="ECO:0000256" key="1">
    <source>
        <dbReference type="SAM" id="Coils"/>
    </source>
</evidence>
<evidence type="ECO:0000313" key="2">
    <source>
        <dbReference type="EMBL" id="RUM24364.1"/>
    </source>
</evidence>
<dbReference type="Proteomes" id="UP000278823">
    <property type="component" value="Unassembled WGS sequence"/>
</dbReference>
<organism evidence="2 3">
    <name type="scientific">Rhizobium vallis</name>
    <dbReference type="NCBI Taxonomy" id="634290"/>
    <lineage>
        <taxon>Bacteria</taxon>
        <taxon>Pseudomonadati</taxon>
        <taxon>Pseudomonadota</taxon>
        <taxon>Alphaproteobacteria</taxon>
        <taxon>Hyphomicrobiales</taxon>
        <taxon>Rhizobiaceae</taxon>
        <taxon>Rhizobium/Agrobacterium group</taxon>
        <taxon>Rhizobium</taxon>
    </lineage>
</organism>
<comment type="caution">
    <text evidence="2">The sequence shown here is derived from an EMBL/GenBank/DDBJ whole genome shotgun (WGS) entry which is preliminary data.</text>
</comment>
<dbReference type="OrthoDB" id="9980470at2"/>
<feature type="coiled-coil region" evidence="1">
    <location>
        <begin position="140"/>
        <end position="167"/>
    </location>
</feature>
<sequence>MQSNVDKLPCDKERIAAKKAYYAGLCNGTIRLARWDEVPRTLNTIRDMHRPELGLFRIGHRNHWTTTSSPFKDDVAAIQEHVSKINEKYPLVKKQPKPERTSQVVKAAKGRIESAVSQEIVFAENFHTDGEASKLDRNELAQTKVRNGELAETIRKHEAEIARLRVQLFRGV</sequence>
<protein>
    <submittedName>
        <fullName evidence="2">Uncharacterized protein</fullName>
    </submittedName>
</protein>
<keyword evidence="1" id="KW-0175">Coiled coil</keyword>
<accession>A0A432PJ79</accession>
<reference evidence="3" key="1">
    <citation type="submission" date="2018-11" db="EMBL/GenBank/DDBJ databases">
        <title>Rhizobium chutanense sp. nov., isolated from root nodules of Phaseolus vulgaris in China.</title>
        <authorList>
            <person name="Huo Y."/>
        </authorList>
    </citation>
    <scope>NUCLEOTIDE SEQUENCE [LARGE SCALE GENOMIC DNA]</scope>
    <source>
        <strain evidence="3">CCBAU 65647</strain>
    </source>
</reference>